<keyword evidence="3" id="KW-1185">Reference proteome</keyword>
<dbReference type="Proteomes" id="UP000002035">
    <property type="component" value="Unassembled WGS sequence"/>
</dbReference>
<evidence type="ECO:0000313" key="3">
    <source>
        <dbReference type="Proteomes" id="UP000002035"/>
    </source>
</evidence>
<evidence type="ECO:0000313" key="2">
    <source>
        <dbReference type="EMBL" id="EEQ31386.1"/>
    </source>
</evidence>
<name>C5FP70_ARTOC</name>
<gene>
    <name evidence="2" type="ORF">MCYG_04205</name>
</gene>
<dbReference type="RefSeq" id="XP_002846468.1">
    <property type="nucleotide sequence ID" value="XM_002846422.1"/>
</dbReference>
<dbReference type="AlphaFoldDB" id="C5FP70"/>
<proteinExistence type="predicted"/>
<reference evidence="3" key="1">
    <citation type="journal article" date="2012" name="MBio">
        <title>Comparative genome analysis of Trichophyton rubrum and related dermatophytes reveals candidate genes involved in infection.</title>
        <authorList>
            <person name="Martinez D.A."/>
            <person name="Oliver B.G."/>
            <person name="Graeser Y."/>
            <person name="Goldberg J.M."/>
            <person name="Li W."/>
            <person name="Martinez-Rossi N.M."/>
            <person name="Monod M."/>
            <person name="Shelest E."/>
            <person name="Barton R.C."/>
            <person name="Birch E."/>
            <person name="Brakhage A.A."/>
            <person name="Chen Z."/>
            <person name="Gurr S.J."/>
            <person name="Heiman D."/>
            <person name="Heitman J."/>
            <person name="Kosti I."/>
            <person name="Rossi A."/>
            <person name="Saif S."/>
            <person name="Samalova M."/>
            <person name="Saunders C.W."/>
            <person name="Shea T."/>
            <person name="Summerbell R.C."/>
            <person name="Xu J."/>
            <person name="Young S."/>
            <person name="Zeng Q."/>
            <person name="Birren B.W."/>
            <person name="Cuomo C.A."/>
            <person name="White T.C."/>
        </authorList>
    </citation>
    <scope>NUCLEOTIDE SEQUENCE [LARGE SCALE GENOMIC DNA]</scope>
    <source>
        <strain evidence="3">ATCC MYA-4605 / CBS 113480</strain>
    </source>
</reference>
<evidence type="ECO:0000256" key="1">
    <source>
        <dbReference type="SAM" id="MobiDB-lite"/>
    </source>
</evidence>
<feature type="region of interest" description="Disordered" evidence="1">
    <location>
        <begin position="1"/>
        <end position="22"/>
    </location>
</feature>
<dbReference type="VEuPathDB" id="FungiDB:MCYG_04205"/>
<organism evidence="2 3">
    <name type="scientific">Arthroderma otae (strain ATCC MYA-4605 / CBS 113480)</name>
    <name type="common">Microsporum canis</name>
    <dbReference type="NCBI Taxonomy" id="554155"/>
    <lineage>
        <taxon>Eukaryota</taxon>
        <taxon>Fungi</taxon>
        <taxon>Dikarya</taxon>
        <taxon>Ascomycota</taxon>
        <taxon>Pezizomycotina</taxon>
        <taxon>Eurotiomycetes</taxon>
        <taxon>Eurotiomycetidae</taxon>
        <taxon>Onygenales</taxon>
        <taxon>Arthrodermataceae</taxon>
        <taxon>Microsporum</taxon>
    </lineage>
</organism>
<dbReference type="HOGENOM" id="CLU_2157780_0_0_1"/>
<sequence length="111" mass="12496">MIPRGTVQDEPGSGDDGLPLNGGGWRQAKALSSWFSWRYKCPVGCVHQPYQPVHWCPEPPSQAAWSRLSLELMVQHITASSVGLSDLKHQGEEIYRQRRILHIDFRHAPGP</sequence>
<accession>C5FP70</accession>
<protein>
    <submittedName>
        <fullName evidence="2">Uncharacterized protein</fullName>
    </submittedName>
</protein>
<dbReference type="GeneID" id="9224538"/>
<dbReference type="EMBL" id="DS995704">
    <property type="protein sequence ID" value="EEQ31386.1"/>
    <property type="molecule type" value="Genomic_DNA"/>
</dbReference>